<dbReference type="EMBL" id="CAJNOW010001484">
    <property type="protein sequence ID" value="CAF1318877.1"/>
    <property type="molecule type" value="Genomic_DNA"/>
</dbReference>
<gene>
    <name evidence="3" type="ORF">GIL414_LOCUS18370</name>
    <name evidence="2" type="ORF">KQP761_LOCUS5639</name>
</gene>
<comment type="caution">
    <text evidence="2">The sequence shown here is derived from an EMBL/GenBank/DDBJ whole genome shotgun (WGS) entry which is preliminary data.</text>
</comment>
<feature type="compositionally biased region" description="Polar residues" evidence="1">
    <location>
        <begin position="359"/>
        <end position="373"/>
    </location>
</feature>
<sequence>MSNIEANGPKCLDPTVLIHSSINEQTACLYNNKKRTVQHPSEGESSSHTPKRNRMEITDPDVTMDQYSTNLHKNQQETAKTSSSTTASSYFNTYHQMKKNCNGSSIRSRYESSRQSFPPFRIILEDPNKYPTTELIVIKEINKYCKLNLTYGRYAKTANNQMCYLLYTSTTAQFEYLMCQSNWPNKICNGEYKVDLPSKIPSSYSIVAQNVPSQWSAEAFGNELKQYYPSIVRAVRLFIKGGRPLSKVRIDFSSYKELSSILKSKRILLDDENTAYTVEPYLPPTRVLRCYICQAYDDHIAAHCPNKNDPICFRCAQHHPYNPNCENSIQCVHSAGDHMAGNPSCPVKSDKRQEKNQRMKLSNDPTTSLNQQPRQAWSTNTKEHLFCNKTPTTTNASAAYLNNDYSNNNNQIDMNNILNKIHDTMLHIKQQQDELNERFNTFDMKLNHYNNEISSIKCCINEILCPLLKEISSQIYLKAKGLNKQTISPLYNKLTDFILKNSSPTNVENVSGEKPKSHERSISNSDPNQTMYES</sequence>
<dbReference type="Proteomes" id="UP000663834">
    <property type="component" value="Unassembled WGS sequence"/>
</dbReference>
<feature type="compositionally biased region" description="Basic and acidic residues" evidence="1">
    <location>
        <begin position="511"/>
        <end position="521"/>
    </location>
</feature>
<organism evidence="2 4">
    <name type="scientific">Rotaria magnacalcarata</name>
    <dbReference type="NCBI Taxonomy" id="392030"/>
    <lineage>
        <taxon>Eukaryota</taxon>
        <taxon>Metazoa</taxon>
        <taxon>Spiralia</taxon>
        <taxon>Gnathifera</taxon>
        <taxon>Rotifera</taxon>
        <taxon>Eurotatoria</taxon>
        <taxon>Bdelloidea</taxon>
        <taxon>Philodinida</taxon>
        <taxon>Philodinidae</taxon>
        <taxon>Rotaria</taxon>
    </lineage>
</organism>
<feature type="region of interest" description="Disordered" evidence="1">
    <location>
        <begin position="342"/>
        <end position="373"/>
    </location>
</feature>
<feature type="compositionally biased region" description="Basic and acidic residues" evidence="1">
    <location>
        <begin position="348"/>
        <end position="357"/>
    </location>
</feature>
<dbReference type="OrthoDB" id="9985943at2759"/>
<reference evidence="2" key="1">
    <citation type="submission" date="2021-02" db="EMBL/GenBank/DDBJ databases">
        <authorList>
            <person name="Nowell W R."/>
        </authorList>
    </citation>
    <scope>NUCLEOTIDE SEQUENCE</scope>
</reference>
<protein>
    <submittedName>
        <fullName evidence="2">Uncharacterized protein</fullName>
    </submittedName>
</protein>
<dbReference type="AlphaFoldDB" id="A0A815F1A4"/>
<dbReference type="Proteomes" id="UP000681720">
    <property type="component" value="Unassembled WGS sequence"/>
</dbReference>
<name>A0A815F1A4_9BILA</name>
<evidence type="ECO:0000313" key="3">
    <source>
        <dbReference type="EMBL" id="CAF4127809.1"/>
    </source>
</evidence>
<dbReference type="EMBL" id="CAJOBJ010009034">
    <property type="protein sequence ID" value="CAF4127809.1"/>
    <property type="molecule type" value="Genomic_DNA"/>
</dbReference>
<feature type="compositionally biased region" description="Polar residues" evidence="1">
    <location>
        <begin position="522"/>
        <end position="534"/>
    </location>
</feature>
<evidence type="ECO:0000256" key="1">
    <source>
        <dbReference type="SAM" id="MobiDB-lite"/>
    </source>
</evidence>
<proteinExistence type="predicted"/>
<feature type="region of interest" description="Disordered" evidence="1">
    <location>
        <begin position="36"/>
        <end position="59"/>
    </location>
</feature>
<feature type="region of interest" description="Disordered" evidence="1">
    <location>
        <begin position="505"/>
        <end position="534"/>
    </location>
</feature>
<evidence type="ECO:0000313" key="2">
    <source>
        <dbReference type="EMBL" id="CAF1318877.1"/>
    </source>
</evidence>
<evidence type="ECO:0000313" key="4">
    <source>
        <dbReference type="Proteomes" id="UP000663834"/>
    </source>
</evidence>
<accession>A0A815F1A4</accession>